<evidence type="ECO:0000256" key="1">
    <source>
        <dbReference type="SAM" id="MobiDB-lite"/>
    </source>
</evidence>
<dbReference type="OrthoDB" id="3853310at2759"/>
<dbReference type="InterPro" id="IPR016181">
    <property type="entry name" value="Acyl_CoA_acyltransferase"/>
</dbReference>
<evidence type="ECO:0000313" key="3">
    <source>
        <dbReference type="EMBL" id="RDW72417.1"/>
    </source>
</evidence>
<dbReference type="Gene3D" id="3.40.630.30">
    <property type="match status" value="1"/>
</dbReference>
<dbReference type="PROSITE" id="PS51186">
    <property type="entry name" value="GNAT"/>
    <property type="match status" value="1"/>
</dbReference>
<dbReference type="SUPFAM" id="SSF55729">
    <property type="entry name" value="Acyl-CoA N-acyltransferases (Nat)"/>
    <property type="match status" value="1"/>
</dbReference>
<proteinExistence type="predicted"/>
<evidence type="ECO:0000259" key="2">
    <source>
        <dbReference type="PROSITE" id="PS51186"/>
    </source>
</evidence>
<sequence length="297" mass="32344">MPNDPAATARLLEAAEATFITTQIQAVKQLPSFPNNSFAVQQLGSGVIATTKPEFVWKLNQVAGWGMDGPVSEHDIETIEDHFRRIDCPVYINLCPVAHPSASAFLLQRGYQVAWEYMAVHALDLAEWEDDENASNIEIIRVPDNDSEAMALFIRFSVAGFLAGGRSAHLLQALAEAATLRRDTKLYIAKINGEVAGTAALAFLDTAFGRVAELYIDSTLPGHTGKGVQTALLRARLDDAKKEGFDVAVVTARPGSGSARNAVRVGFGLVYSRKTFSKPTRGSGYSRDRDMETYHRA</sequence>
<dbReference type="RefSeq" id="XP_026601637.1">
    <property type="nucleotide sequence ID" value="XM_026749605.1"/>
</dbReference>
<comment type="caution">
    <text evidence="3">The sequence shown here is derived from an EMBL/GenBank/DDBJ whole genome shotgun (WGS) entry which is preliminary data.</text>
</comment>
<dbReference type="GeneID" id="38117959"/>
<dbReference type="Pfam" id="PF00583">
    <property type="entry name" value="Acetyltransf_1"/>
    <property type="match status" value="1"/>
</dbReference>
<gene>
    <name evidence="3" type="ORF">DSM5745_07589</name>
</gene>
<accession>A0A3D8REC8</accession>
<evidence type="ECO:0000313" key="4">
    <source>
        <dbReference type="Proteomes" id="UP000256690"/>
    </source>
</evidence>
<keyword evidence="4" id="KW-1185">Reference proteome</keyword>
<feature type="domain" description="N-acetyltransferase" evidence="2">
    <location>
        <begin position="140"/>
        <end position="297"/>
    </location>
</feature>
<name>A0A3D8REC8_9EURO</name>
<dbReference type="CDD" id="cd04301">
    <property type="entry name" value="NAT_SF"/>
    <property type="match status" value="1"/>
</dbReference>
<dbReference type="GO" id="GO:0016747">
    <property type="term" value="F:acyltransferase activity, transferring groups other than amino-acyl groups"/>
    <property type="evidence" value="ECO:0007669"/>
    <property type="project" value="InterPro"/>
</dbReference>
<feature type="compositionally biased region" description="Basic and acidic residues" evidence="1">
    <location>
        <begin position="286"/>
        <end position="297"/>
    </location>
</feature>
<feature type="region of interest" description="Disordered" evidence="1">
    <location>
        <begin position="277"/>
        <end position="297"/>
    </location>
</feature>
<dbReference type="Proteomes" id="UP000256690">
    <property type="component" value="Unassembled WGS sequence"/>
</dbReference>
<dbReference type="AlphaFoldDB" id="A0A3D8REC8"/>
<dbReference type="InterPro" id="IPR000182">
    <property type="entry name" value="GNAT_dom"/>
</dbReference>
<organism evidence="3 4">
    <name type="scientific">Aspergillus mulundensis</name>
    <dbReference type="NCBI Taxonomy" id="1810919"/>
    <lineage>
        <taxon>Eukaryota</taxon>
        <taxon>Fungi</taxon>
        <taxon>Dikarya</taxon>
        <taxon>Ascomycota</taxon>
        <taxon>Pezizomycotina</taxon>
        <taxon>Eurotiomycetes</taxon>
        <taxon>Eurotiomycetidae</taxon>
        <taxon>Eurotiales</taxon>
        <taxon>Aspergillaceae</taxon>
        <taxon>Aspergillus</taxon>
        <taxon>Aspergillus subgen. Nidulantes</taxon>
    </lineage>
</organism>
<reference evidence="3 4" key="1">
    <citation type="journal article" date="2018" name="IMA Fungus">
        <title>IMA Genome-F 9: Draft genome sequence of Annulohypoxylon stygium, Aspergillus mulundensis, Berkeleyomyces basicola (syn. Thielaviopsis basicola), Ceratocystis smalleyi, two Cercospora beticola strains, Coleophoma cylindrospora, Fusarium fracticaudum, Phialophora cf. hyalina, and Morchella septimelata.</title>
        <authorList>
            <person name="Wingfield B.D."/>
            <person name="Bills G.F."/>
            <person name="Dong Y."/>
            <person name="Huang W."/>
            <person name="Nel W.J."/>
            <person name="Swalarsk-Parry B.S."/>
            <person name="Vaghefi N."/>
            <person name="Wilken P.M."/>
            <person name="An Z."/>
            <person name="de Beer Z.W."/>
            <person name="De Vos L."/>
            <person name="Chen L."/>
            <person name="Duong T.A."/>
            <person name="Gao Y."/>
            <person name="Hammerbacher A."/>
            <person name="Kikkert J.R."/>
            <person name="Li Y."/>
            <person name="Li H."/>
            <person name="Li K."/>
            <person name="Li Q."/>
            <person name="Liu X."/>
            <person name="Ma X."/>
            <person name="Naidoo K."/>
            <person name="Pethybridge S.J."/>
            <person name="Sun J."/>
            <person name="Steenkamp E.T."/>
            <person name="van der Nest M.A."/>
            <person name="van Wyk S."/>
            <person name="Wingfield M.J."/>
            <person name="Xiong C."/>
            <person name="Yue Q."/>
            <person name="Zhang X."/>
        </authorList>
    </citation>
    <scope>NUCLEOTIDE SEQUENCE [LARGE SCALE GENOMIC DNA]</scope>
    <source>
        <strain evidence="3 4">DSM 5745</strain>
    </source>
</reference>
<dbReference type="EMBL" id="PVWQ01000009">
    <property type="protein sequence ID" value="RDW72417.1"/>
    <property type="molecule type" value="Genomic_DNA"/>
</dbReference>
<protein>
    <recommendedName>
        <fullName evidence="2">N-acetyltransferase domain-containing protein</fullName>
    </recommendedName>
</protein>